<dbReference type="InterPro" id="IPR050327">
    <property type="entry name" value="Proton-linked_MCT"/>
</dbReference>
<dbReference type="AlphaFoldDB" id="K1Q1H7"/>
<evidence type="ECO:0000313" key="6">
    <source>
        <dbReference type="EnsemblMetazoa" id="G16568.1:cds"/>
    </source>
</evidence>
<dbReference type="OrthoDB" id="2213137at2759"/>
<organism evidence="5">
    <name type="scientific">Magallana gigas</name>
    <name type="common">Pacific oyster</name>
    <name type="synonym">Crassostrea gigas</name>
    <dbReference type="NCBI Taxonomy" id="29159"/>
    <lineage>
        <taxon>Eukaryota</taxon>
        <taxon>Metazoa</taxon>
        <taxon>Spiralia</taxon>
        <taxon>Lophotrochozoa</taxon>
        <taxon>Mollusca</taxon>
        <taxon>Bivalvia</taxon>
        <taxon>Autobranchia</taxon>
        <taxon>Pteriomorphia</taxon>
        <taxon>Ostreida</taxon>
        <taxon>Ostreoidea</taxon>
        <taxon>Ostreidae</taxon>
        <taxon>Magallana</taxon>
    </lineage>
</organism>
<dbReference type="Proteomes" id="UP000005408">
    <property type="component" value="Unassembled WGS sequence"/>
</dbReference>
<keyword evidence="3" id="KW-0812">Transmembrane</keyword>
<gene>
    <name evidence="5" type="ORF">CGI_10012292</name>
</gene>
<feature type="transmembrane region" description="Helical" evidence="3">
    <location>
        <begin position="45"/>
        <end position="68"/>
    </location>
</feature>
<feature type="transmembrane region" description="Helical" evidence="3">
    <location>
        <begin position="12"/>
        <end position="33"/>
    </location>
</feature>
<evidence type="ECO:0000256" key="3">
    <source>
        <dbReference type="SAM" id="Phobius"/>
    </source>
</evidence>
<feature type="region of interest" description="Disordered" evidence="2">
    <location>
        <begin position="200"/>
        <end position="245"/>
    </location>
</feature>
<feature type="transmembrane region" description="Helical" evidence="3">
    <location>
        <begin position="137"/>
        <end position="157"/>
    </location>
</feature>
<keyword evidence="3" id="KW-1133">Transmembrane helix</keyword>
<feature type="transmembrane region" description="Helical" evidence="3">
    <location>
        <begin position="163"/>
        <end position="187"/>
    </location>
</feature>
<feature type="transmembrane region" description="Helical" evidence="3">
    <location>
        <begin position="300"/>
        <end position="322"/>
    </location>
</feature>
<evidence type="ECO:0000256" key="2">
    <source>
        <dbReference type="SAM" id="MobiDB-lite"/>
    </source>
</evidence>
<dbReference type="OMA" id="FIAPPYG"/>
<dbReference type="PROSITE" id="PS50850">
    <property type="entry name" value="MFS"/>
    <property type="match status" value="1"/>
</dbReference>
<dbReference type="InterPro" id="IPR020846">
    <property type="entry name" value="MFS_dom"/>
</dbReference>
<reference evidence="6" key="2">
    <citation type="submission" date="2022-08" db="UniProtKB">
        <authorList>
            <consortium name="EnsemblMetazoa"/>
        </authorList>
    </citation>
    <scope>IDENTIFICATION</scope>
    <source>
        <strain evidence="6">05x7-T-G4-1.051#20</strain>
    </source>
</reference>
<feature type="transmembrane region" description="Helical" evidence="3">
    <location>
        <begin position="105"/>
        <end position="125"/>
    </location>
</feature>
<dbReference type="PANTHER" id="PTHR11360:SF306">
    <property type="entry name" value="RE01051P"/>
    <property type="match status" value="1"/>
</dbReference>
<reference evidence="5" key="1">
    <citation type="journal article" date="2012" name="Nature">
        <title>The oyster genome reveals stress adaptation and complexity of shell formation.</title>
        <authorList>
            <person name="Zhang G."/>
            <person name="Fang X."/>
            <person name="Guo X."/>
            <person name="Li L."/>
            <person name="Luo R."/>
            <person name="Xu F."/>
            <person name="Yang P."/>
            <person name="Zhang L."/>
            <person name="Wang X."/>
            <person name="Qi H."/>
            <person name="Xiong Z."/>
            <person name="Que H."/>
            <person name="Xie Y."/>
            <person name="Holland P.W."/>
            <person name="Paps J."/>
            <person name="Zhu Y."/>
            <person name="Wu F."/>
            <person name="Chen Y."/>
            <person name="Wang J."/>
            <person name="Peng C."/>
            <person name="Meng J."/>
            <person name="Yang L."/>
            <person name="Liu J."/>
            <person name="Wen B."/>
            <person name="Zhang N."/>
            <person name="Huang Z."/>
            <person name="Zhu Q."/>
            <person name="Feng Y."/>
            <person name="Mount A."/>
            <person name="Hedgecock D."/>
            <person name="Xu Z."/>
            <person name="Liu Y."/>
            <person name="Domazet-Loso T."/>
            <person name="Du Y."/>
            <person name="Sun X."/>
            <person name="Zhang S."/>
            <person name="Liu B."/>
            <person name="Cheng P."/>
            <person name="Jiang X."/>
            <person name="Li J."/>
            <person name="Fan D."/>
            <person name="Wang W."/>
            <person name="Fu W."/>
            <person name="Wang T."/>
            <person name="Wang B."/>
            <person name="Zhang J."/>
            <person name="Peng Z."/>
            <person name="Li Y."/>
            <person name="Li N."/>
            <person name="Wang J."/>
            <person name="Chen M."/>
            <person name="He Y."/>
            <person name="Tan F."/>
            <person name="Song X."/>
            <person name="Zheng Q."/>
            <person name="Huang R."/>
            <person name="Yang H."/>
            <person name="Du X."/>
            <person name="Chen L."/>
            <person name="Yang M."/>
            <person name="Gaffney P.M."/>
            <person name="Wang S."/>
            <person name="Luo L."/>
            <person name="She Z."/>
            <person name="Ming Y."/>
            <person name="Huang W."/>
            <person name="Zhang S."/>
            <person name="Huang B."/>
            <person name="Zhang Y."/>
            <person name="Qu T."/>
            <person name="Ni P."/>
            <person name="Miao G."/>
            <person name="Wang J."/>
            <person name="Wang Q."/>
            <person name="Steinberg C.E."/>
            <person name="Wang H."/>
            <person name="Li N."/>
            <person name="Qian L."/>
            <person name="Zhang G."/>
            <person name="Li Y."/>
            <person name="Yang H."/>
            <person name="Liu X."/>
            <person name="Wang J."/>
            <person name="Yin Y."/>
            <person name="Wang J."/>
        </authorList>
    </citation>
    <scope>NUCLEOTIDE SEQUENCE [LARGE SCALE GENOMIC DNA]</scope>
    <source>
        <strain evidence="5">05x7-T-G4-1.051#20</strain>
    </source>
</reference>
<dbReference type="Pfam" id="PF07690">
    <property type="entry name" value="MFS_1"/>
    <property type="match status" value="2"/>
</dbReference>
<dbReference type="GO" id="GO:0008028">
    <property type="term" value="F:monocarboxylic acid transmembrane transporter activity"/>
    <property type="evidence" value="ECO:0007669"/>
    <property type="project" value="TreeGrafter"/>
</dbReference>
<feature type="transmembrane region" description="Helical" evidence="3">
    <location>
        <begin position="80"/>
        <end position="99"/>
    </location>
</feature>
<dbReference type="EMBL" id="JH818022">
    <property type="protein sequence ID" value="EKC27783.1"/>
    <property type="molecule type" value="Genomic_DNA"/>
</dbReference>
<dbReference type="HOGENOM" id="CLU_001265_59_1_1"/>
<evidence type="ECO:0000259" key="4">
    <source>
        <dbReference type="PROSITE" id="PS50850"/>
    </source>
</evidence>
<dbReference type="Gene3D" id="1.20.1250.20">
    <property type="entry name" value="MFS general substrate transporter like domains"/>
    <property type="match status" value="1"/>
</dbReference>
<name>K1Q1H7_MAGGI</name>
<feature type="transmembrane region" description="Helical" evidence="3">
    <location>
        <begin position="397"/>
        <end position="416"/>
    </location>
</feature>
<dbReference type="EnsemblMetazoa" id="G16568.1">
    <property type="protein sequence ID" value="G16568.1:cds"/>
    <property type="gene ID" value="G16568"/>
</dbReference>
<dbReference type="KEGG" id="crg:105344282"/>
<feature type="transmembrane region" description="Helical" evidence="3">
    <location>
        <begin position="461"/>
        <end position="480"/>
    </location>
</feature>
<keyword evidence="3" id="KW-0472">Membrane</keyword>
<evidence type="ECO:0000313" key="5">
    <source>
        <dbReference type="EMBL" id="EKC27783.1"/>
    </source>
</evidence>
<evidence type="ECO:0000256" key="1">
    <source>
        <dbReference type="ARBA" id="ARBA00004141"/>
    </source>
</evidence>
<dbReference type="PANTHER" id="PTHR11360">
    <property type="entry name" value="MONOCARBOXYLATE TRANSPORTER"/>
    <property type="match status" value="1"/>
</dbReference>
<feature type="transmembrane region" description="Helical" evidence="3">
    <location>
        <begin position="337"/>
        <end position="357"/>
    </location>
</feature>
<dbReference type="InterPro" id="IPR036259">
    <property type="entry name" value="MFS_trans_sf"/>
</dbReference>
<keyword evidence="7" id="KW-1185">Reference proteome</keyword>
<feature type="compositionally biased region" description="Basic and acidic residues" evidence="2">
    <location>
        <begin position="215"/>
        <end position="245"/>
    </location>
</feature>
<comment type="subcellular location">
    <subcellularLocation>
        <location evidence="1">Membrane</location>
        <topology evidence="1">Multi-pass membrane protein</topology>
    </subcellularLocation>
</comment>
<protein>
    <submittedName>
        <fullName evidence="6">MFS domain-containing protein</fullName>
    </submittedName>
    <submittedName>
        <fullName evidence="5">Monocarboxylate transporter 12</fullName>
    </submittedName>
</protein>
<evidence type="ECO:0000313" key="7">
    <source>
        <dbReference type="Proteomes" id="UP000005408"/>
    </source>
</evidence>
<proteinExistence type="predicted"/>
<accession>K1Q1H7</accession>
<dbReference type="InterPro" id="IPR011701">
    <property type="entry name" value="MFS"/>
</dbReference>
<dbReference type="GO" id="GO:0016020">
    <property type="term" value="C:membrane"/>
    <property type="evidence" value="ECO:0007669"/>
    <property type="project" value="UniProtKB-SubCell"/>
</dbReference>
<sequence length="502" mass="55215">MSGPPIDRGWAILVLVGFFITSFIMVGTAKSYGILMGELMKHFKISAATGALVMGVSGAVYTITAPICVACGEVFSQRKVVIVGSLIGFVMVGLSSLLVSMEYFIFFYGVGTGLANACFFGNGLVMVGMYFKKWRSLATGLALSGASVGTFVIPILLEALLETFSLYGAILVISAFYFNGCVSAALYRPFSFYTKCAEKKNSPDSKNELLPQEEPTVKEPTEQSETEKIQTESEKNTEYSHVESEEEVKKSLLELNQTEDTTSKQPAPAPSGRPVWRFELCGRTWSLPVIIQFNVLKMPVVLFFTVFSFFVFIGYFNFILFLPVDALSRGITRYEKAVLVSCTGVGDLVGRILVGFLGDLKLIQRYKILAISCILCGANIIMFEIAGQVYWWMAIHATLYGFFGGCYVAINSIVLIDMVGLKLMPKALGVVLLIQGLGAAIGQPLEGKIRDETRTYTSLNIINTVLMVSAGMFLFLYPLVKRFQDKPPRKEESMQVQVPEEA</sequence>
<dbReference type="SUPFAM" id="SSF103473">
    <property type="entry name" value="MFS general substrate transporter"/>
    <property type="match status" value="1"/>
</dbReference>
<feature type="transmembrane region" description="Helical" evidence="3">
    <location>
        <begin position="369"/>
        <end position="391"/>
    </location>
</feature>
<feature type="domain" description="Major facilitator superfamily (MFS) profile" evidence="4">
    <location>
        <begin position="10"/>
        <end position="481"/>
    </location>
</feature>